<keyword evidence="4" id="KW-1185">Reference proteome</keyword>
<dbReference type="EMBL" id="BPVZ01000157">
    <property type="protein sequence ID" value="GKV42285.1"/>
    <property type="molecule type" value="Genomic_DNA"/>
</dbReference>
<feature type="compositionally biased region" description="Gly residues" evidence="1">
    <location>
        <begin position="62"/>
        <end position="71"/>
    </location>
</feature>
<dbReference type="Proteomes" id="UP001054252">
    <property type="component" value="Unassembled WGS sequence"/>
</dbReference>
<gene>
    <name evidence="3" type="ORF">SLEP1_g49703</name>
</gene>
<name>A0AAV5LYG4_9ROSI</name>
<feature type="chain" id="PRO_5043573980" evidence="2">
    <location>
        <begin position="25"/>
        <end position="113"/>
    </location>
</feature>
<proteinExistence type="predicted"/>
<keyword evidence="2" id="KW-0732">Signal</keyword>
<dbReference type="AlphaFoldDB" id="A0AAV5LYG4"/>
<dbReference type="PANTHER" id="PTHR33592">
    <property type="entry name" value="TRANSMEMBRANE PROTEIN"/>
    <property type="match status" value="1"/>
</dbReference>
<protein>
    <submittedName>
        <fullName evidence="3">Uncharacterized protein</fullName>
    </submittedName>
</protein>
<feature type="compositionally biased region" description="Polar residues" evidence="1">
    <location>
        <begin position="52"/>
        <end position="61"/>
    </location>
</feature>
<feature type="region of interest" description="Disordered" evidence="1">
    <location>
        <begin position="52"/>
        <end position="99"/>
    </location>
</feature>
<evidence type="ECO:0000256" key="1">
    <source>
        <dbReference type="SAM" id="MobiDB-lite"/>
    </source>
</evidence>
<evidence type="ECO:0000256" key="2">
    <source>
        <dbReference type="SAM" id="SignalP"/>
    </source>
</evidence>
<reference evidence="3 4" key="1">
    <citation type="journal article" date="2021" name="Commun. Biol.">
        <title>The genome of Shorea leprosula (Dipterocarpaceae) highlights the ecological relevance of drought in aseasonal tropical rainforests.</title>
        <authorList>
            <person name="Ng K.K.S."/>
            <person name="Kobayashi M.J."/>
            <person name="Fawcett J.A."/>
            <person name="Hatakeyama M."/>
            <person name="Paape T."/>
            <person name="Ng C.H."/>
            <person name="Ang C.C."/>
            <person name="Tnah L.H."/>
            <person name="Lee C.T."/>
            <person name="Nishiyama T."/>
            <person name="Sese J."/>
            <person name="O'Brien M.J."/>
            <person name="Copetti D."/>
            <person name="Mohd Noor M.I."/>
            <person name="Ong R.C."/>
            <person name="Putra M."/>
            <person name="Sireger I.Z."/>
            <person name="Indrioko S."/>
            <person name="Kosugi Y."/>
            <person name="Izuno A."/>
            <person name="Isagi Y."/>
            <person name="Lee S.L."/>
            <person name="Shimizu K.K."/>
        </authorList>
    </citation>
    <scope>NUCLEOTIDE SEQUENCE [LARGE SCALE GENOMIC DNA]</scope>
    <source>
        <strain evidence="3">214</strain>
    </source>
</reference>
<accession>A0AAV5LYG4</accession>
<comment type="caution">
    <text evidence="3">The sequence shown here is derived from an EMBL/GenBank/DDBJ whole genome shotgun (WGS) entry which is preliminary data.</text>
</comment>
<evidence type="ECO:0000313" key="3">
    <source>
        <dbReference type="EMBL" id="GKV42285.1"/>
    </source>
</evidence>
<organism evidence="3 4">
    <name type="scientific">Rubroshorea leprosula</name>
    <dbReference type="NCBI Taxonomy" id="152421"/>
    <lineage>
        <taxon>Eukaryota</taxon>
        <taxon>Viridiplantae</taxon>
        <taxon>Streptophyta</taxon>
        <taxon>Embryophyta</taxon>
        <taxon>Tracheophyta</taxon>
        <taxon>Spermatophyta</taxon>
        <taxon>Magnoliopsida</taxon>
        <taxon>eudicotyledons</taxon>
        <taxon>Gunneridae</taxon>
        <taxon>Pentapetalae</taxon>
        <taxon>rosids</taxon>
        <taxon>malvids</taxon>
        <taxon>Malvales</taxon>
        <taxon>Dipterocarpaceae</taxon>
        <taxon>Rubroshorea</taxon>
    </lineage>
</organism>
<sequence>MGLQKTKILFKFLIVLAILISSSGQFGAAMRPLHGNNYQLLTKYVPNWESLSSKTQESNGGSPCGYTGGASGPCKMNNGMDFAGRVRRRSPPPPFPSVSKAAIDNIAAAFMKK</sequence>
<evidence type="ECO:0000313" key="4">
    <source>
        <dbReference type="Proteomes" id="UP001054252"/>
    </source>
</evidence>
<dbReference type="PANTHER" id="PTHR33592:SF10">
    <property type="entry name" value="TRANSMEMBRANE PROTEIN"/>
    <property type="match status" value="1"/>
</dbReference>
<feature type="signal peptide" evidence="2">
    <location>
        <begin position="1"/>
        <end position="24"/>
    </location>
</feature>